<reference evidence="3" key="1">
    <citation type="submission" date="2009-05" db="EMBL/GenBank/DDBJ databases">
        <title>The genome sequence of Ajellomyces capsulatus strain H143.</title>
        <authorList>
            <person name="Champion M."/>
            <person name="Cuomo C.A."/>
            <person name="Ma L.-J."/>
            <person name="Henn M.R."/>
            <person name="Sil A."/>
            <person name="Goldman B."/>
            <person name="Young S.K."/>
            <person name="Kodira C.D."/>
            <person name="Zeng Q."/>
            <person name="Koehrsen M."/>
            <person name="Alvarado L."/>
            <person name="Berlin A.M."/>
            <person name="Borenstein D."/>
            <person name="Chen Z."/>
            <person name="Engels R."/>
            <person name="Freedman E."/>
            <person name="Gellesch M."/>
            <person name="Goldberg J."/>
            <person name="Griggs A."/>
            <person name="Gujja S."/>
            <person name="Heiman D.I."/>
            <person name="Hepburn T.A."/>
            <person name="Howarth C."/>
            <person name="Jen D."/>
            <person name="Larson L."/>
            <person name="Lewis B."/>
            <person name="Mehta T."/>
            <person name="Park D."/>
            <person name="Pearson M."/>
            <person name="Roberts A."/>
            <person name="Saif S."/>
            <person name="Shea T.D."/>
            <person name="Shenoy N."/>
            <person name="Sisk P."/>
            <person name="Stolte C."/>
            <person name="Sykes S."/>
            <person name="Walk T."/>
            <person name="White J."/>
            <person name="Yandava C."/>
            <person name="Klein B."/>
            <person name="McEwen J.G."/>
            <person name="Puccia R."/>
            <person name="Goldman G.H."/>
            <person name="Felipe M.S."/>
            <person name="Nino-Vega G."/>
            <person name="San-Blas G."/>
            <person name="Taylor J.W."/>
            <person name="Mendoza L."/>
            <person name="Galagan J.E."/>
            <person name="Nusbaum C."/>
            <person name="Birren B.W."/>
        </authorList>
    </citation>
    <scope>NUCLEOTIDE SEQUENCE [LARGE SCALE GENOMIC DNA]</scope>
    <source>
        <strain evidence="3">H143</strain>
    </source>
</reference>
<gene>
    <name evidence="2" type="ORF">HCDG_00297</name>
</gene>
<evidence type="ECO:0000313" key="2">
    <source>
        <dbReference type="EMBL" id="EER44718.1"/>
    </source>
</evidence>
<name>C6H4X6_AJECH</name>
<accession>C6H4X6</accession>
<evidence type="ECO:0000313" key="3">
    <source>
        <dbReference type="Proteomes" id="UP000002624"/>
    </source>
</evidence>
<organism evidence="2 3">
    <name type="scientific">Ajellomyces capsulatus (strain H143)</name>
    <name type="common">Darling's disease fungus</name>
    <name type="synonym">Histoplasma capsulatum</name>
    <dbReference type="NCBI Taxonomy" id="544712"/>
    <lineage>
        <taxon>Eukaryota</taxon>
        <taxon>Fungi</taxon>
        <taxon>Dikarya</taxon>
        <taxon>Ascomycota</taxon>
        <taxon>Pezizomycotina</taxon>
        <taxon>Eurotiomycetes</taxon>
        <taxon>Eurotiomycetidae</taxon>
        <taxon>Onygenales</taxon>
        <taxon>Ajellomycetaceae</taxon>
        <taxon>Histoplasma</taxon>
    </lineage>
</organism>
<proteinExistence type="predicted"/>
<dbReference type="VEuPathDB" id="FungiDB:HCDG_00297"/>
<dbReference type="HOGENOM" id="CLU_1805614_0_0_1"/>
<dbReference type="EMBL" id="GG692419">
    <property type="protein sequence ID" value="EER44718.1"/>
    <property type="molecule type" value="Genomic_DNA"/>
</dbReference>
<protein>
    <submittedName>
        <fullName evidence="2">Uncharacterized protein</fullName>
    </submittedName>
</protein>
<dbReference type="Proteomes" id="UP000002624">
    <property type="component" value="Unassembled WGS sequence"/>
</dbReference>
<dbReference type="AlphaFoldDB" id="C6H4X6"/>
<feature type="region of interest" description="Disordered" evidence="1">
    <location>
        <begin position="1"/>
        <end position="65"/>
    </location>
</feature>
<evidence type="ECO:0000256" key="1">
    <source>
        <dbReference type="SAM" id="MobiDB-lite"/>
    </source>
</evidence>
<feature type="compositionally biased region" description="Polar residues" evidence="1">
    <location>
        <begin position="32"/>
        <end position="57"/>
    </location>
</feature>
<sequence length="143" mass="16164">MAARRKFKKTASEAGLQRKHARQARPLPWPSPSQSERYQYTRLAQHQQRVQPNNMVNGKNPGWRANNAKEERCQLNSIMCAGTTGLRASSWRNVGGESPKQAMAHSWNTDCSRWLVNSQSLGAVDETRDTPLSNKSRLTRMDG</sequence>